<evidence type="ECO:0000313" key="2">
    <source>
        <dbReference type="EMBL" id="MCR8874726.1"/>
    </source>
</evidence>
<reference evidence="2 3" key="1">
    <citation type="submission" date="2022-08" db="EMBL/GenBank/DDBJ databases">
        <authorList>
            <person name="Zeman M."/>
            <person name="Kubasova T."/>
        </authorList>
    </citation>
    <scope>NUCLEOTIDE SEQUENCE [LARGE SCALE GENOMIC DNA]</scope>
    <source>
        <strain evidence="2 3">ET62</strain>
    </source>
</reference>
<dbReference type="AlphaFoldDB" id="A0AAW5N2F5"/>
<feature type="signal peptide" evidence="1">
    <location>
        <begin position="1"/>
        <end position="29"/>
    </location>
</feature>
<accession>A0AAW5N2F5</accession>
<comment type="caution">
    <text evidence="2">The sequence shown here is derived from an EMBL/GenBank/DDBJ whole genome shotgun (WGS) entry which is preliminary data.</text>
</comment>
<feature type="chain" id="PRO_5043363871" evidence="1">
    <location>
        <begin position="30"/>
        <end position="140"/>
    </location>
</feature>
<dbReference type="Pfam" id="PF20558">
    <property type="entry name" value="DUF6769"/>
    <property type="match status" value="1"/>
</dbReference>
<organism evidence="2 3">
    <name type="scientific">Phocaeicola barnesiae</name>
    <dbReference type="NCBI Taxonomy" id="376804"/>
    <lineage>
        <taxon>Bacteria</taxon>
        <taxon>Pseudomonadati</taxon>
        <taxon>Bacteroidota</taxon>
        <taxon>Bacteroidia</taxon>
        <taxon>Bacteroidales</taxon>
        <taxon>Bacteroidaceae</taxon>
        <taxon>Phocaeicola</taxon>
    </lineage>
</organism>
<keyword evidence="1" id="KW-0732">Signal</keyword>
<gene>
    <name evidence="2" type="ORF">NW209_12010</name>
</gene>
<dbReference type="InterPro" id="IPR046660">
    <property type="entry name" value="DUF6769"/>
</dbReference>
<name>A0AAW5N2F5_9BACT</name>
<dbReference type="RefSeq" id="WP_022340426.1">
    <property type="nucleotide sequence ID" value="NZ_CALULB010000020.1"/>
</dbReference>
<dbReference type="EMBL" id="JANRHJ010000013">
    <property type="protein sequence ID" value="MCR8874726.1"/>
    <property type="molecule type" value="Genomic_DNA"/>
</dbReference>
<keyword evidence="3" id="KW-1185">Reference proteome</keyword>
<evidence type="ECO:0000313" key="3">
    <source>
        <dbReference type="Proteomes" id="UP001204579"/>
    </source>
</evidence>
<sequence>MGRIFQTYCLLVASILMLAVAVFPHHHHAERLCLKSDWCTCTSDASCEGHCTHSPNTDNHECTISCATHFAFGHQQLSRSDVSPDFTFSFLIYPMLSLLEYFQTGVIRIGNSDSIYIEKLHSRQWMAAWGLRAPPVFLRS</sequence>
<dbReference type="GeneID" id="82444809"/>
<evidence type="ECO:0000256" key="1">
    <source>
        <dbReference type="SAM" id="SignalP"/>
    </source>
</evidence>
<protein>
    <submittedName>
        <fullName evidence="2">Uncharacterized protein</fullName>
    </submittedName>
</protein>
<proteinExistence type="predicted"/>
<dbReference type="Proteomes" id="UP001204579">
    <property type="component" value="Unassembled WGS sequence"/>
</dbReference>